<dbReference type="InterPro" id="IPR038488">
    <property type="entry name" value="Integrase_DNA-bd_sf"/>
</dbReference>
<dbReference type="EMBL" id="BSPX01000002">
    <property type="protein sequence ID" value="GLT20925.1"/>
    <property type="molecule type" value="Genomic_DNA"/>
</dbReference>
<dbReference type="InterPro" id="IPR002104">
    <property type="entry name" value="Integrase_catalytic"/>
</dbReference>
<evidence type="ECO:0000259" key="4">
    <source>
        <dbReference type="PROSITE" id="PS51898"/>
    </source>
</evidence>
<dbReference type="InterPro" id="IPR025166">
    <property type="entry name" value="Integrase_DNA_bind_dom"/>
</dbReference>
<dbReference type="Gene3D" id="1.10.443.10">
    <property type="entry name" value="Intergrase catalytic core"/>
    <property type="match status" value="1"/>
</dbReference>
<keyword evidence="6" id="KW-1185">Reference proteome</keyword>
<feature type="domain" description="Tyr recombinase" evidence="4">
    <location>
        <begin position="246"/>
        <end position="427"/>
    </location>
</feature>
<comment type="similarity">
    <text evidence="1">Belongs to the 'phage' integrase family.</text>
</comment>
<evidence type="ECO:0000313" key="6">
    <source>
        <dbReference type="Proteomes" id="UP001157167"/>
    </source>
</evidence>
<keyword evidence="3" id="KW-0233">DNA recombination</keyword>
<keyword evidence="2" id="KW-0229">DNA integration</keyword>
<dbReference type="InterPro" id="IPR050808">
    <property type="entry name" value="Phage_Integrase"/>
</dbReference>
<comment type="caution">
    <text evidence="5">The sequence shown here is derived from an EMBL/GenBank/DDBJ whole genome shotgun (WGS) entry which is preliminary data.</text>
</comment>
<gene>
    <name evidence="5" type="primary">intF_1</name>
    <name evidence="5" type="ORF">GCM10007933_03770</name>
</gene>
<dbReference type="Proteomes" id="UP001157167">
    <property type="component" value="Unassembled WGS sequence"/>
</dbReference>
<organism evidence="5 6">
    <name type="scientific">Zoogloea oryzae</name>
    <dbReference type="NCBI Taxonomy" id="310767"/>
    <lineage>
        <taxon>Bacteria</taxon>
        <taxon>Pseudomonadati</taxon>
        <taxon>Pseudomonadota</taxon>
        <taxon>Betaproteobacteria</taxon>
        <taxon>Rhodocyclales</taxon>
        <taxon>Zoogloeaceae</taxon>
        <taxon>Zoogloea</taxon>
    </lineage>
</organism>
<protein>
    <submittedName>
        <fullName evidence="5">Prophage integrase IntF</fullName>
    </submittedName>
</protein>
<evidence type="ECO:0000256" key="2">
    <source>
        <dbReference type="ARBA" id="ARBA00022908"/>
    </source>
</evidence>
<dbReference type="Gene3D" id="3.30.160.390">
    <property type="entry name" value="Integrase, DNA-binding domain"/>
    <property type="match status" value="1"/>
</dbReference>
<dbReference type="PANTHER" id="PTHR30629">
    <property type="entry name" value="PROPHAGE INTEGRASE"/>
    <property type="match status" value="1"/>
</dbReference>
<dbReference type="PANTHER" id="PTHR30629:SF6">
    <property type="entry name" value="PROPHAGE INTEGRASE INTA-RELATED"/>
    <property type="match status" value="1"/>
</dbReference>
<proteinExistence type="inferred from homology"/>
<dbReference type="PROSITE" id="PS51898">
    <property type="entry name" value="TYR_RECOMBINASE"/>
    <property type="match status" value="1"/>
</dbReference>
<dbReference type="Pfam" id="PF13356">
    <property type="entry name" value="Arm-DNA-bind_3"/>
    <property type="match status" value="1"/>
</dbReference>
<name>A0ABQ6F7U8_9RHOO</name>
<sequence>MPRQRLTLPRIAAFKPKSEGFLWDEDAPQLAVRVRASGSKSFIFQSGLGYRDIRITIGSVDAWTIEAAREEARRYQRMIDEGKDPRDVLRQEVEARKVDEAARQAAADIEKEELRRQAVTVGEAWAAYVAARSHKWGDSHKRDHEKAILPGGERITRGRKKGQGEYSLPGMVHSLLLEPLKDLTPERVTIWMQENNARGATEAAKNFRLLRAFLNWCAERPEYVGVVRPDACTTSEVKDHVKAVKAKGDSLQREQLALWFEHVRQLGNPVHAAYLQAALLTGARREELTGLRWEDVDFQWKSLTIRDKVEGQRVIPLTPYVAALLAALPRRTVIRDGEKISLPWVFSSPSAASGRLQEPLKPHKNAMAAAGLPPFSLHDLRRSFGTLAEWVECPVGVVAQIQGHKPSALAEKHYRRRPLDLLRMWHVKIEAWILEQAGIQQPGEDQAPGLRVVG</sequence>
<evidence type="ECO:0000313" key="5">
    <source>
        <dbReference type="EMBL" id="GLT20925.1"/>
    </source>
</evidence>
<dbReference type="Pfam" id="PF00589">
    <property type="entry name" value="Phage_integrase"/>
    <property type="match status" value="1"/>
</dbReference>
<dbReference type="InterPro" id="IPR011010">
    <property type="entry name" value="DNA_brk_join_enz"/>
</dbReference>
<dbReference type="SUPFAM" id="SSF56349">
    <property type="entry name" value="DNA breaking-rejoining enzymes"/>
    <property type="match status" value="1"/>
</dbReference>
<dbReference type="RefSeq" id="WP_284186489.1">
    <property type="nucleotide sequence ID" value="NZ_BSPX01000002.1"/>
</dbReference>
<evidence type="ECO:0000256" key="3">
    <source>
        <dbReference type="ARBA" id="ARBA00023172"/>
    </source>
</evidence>
<accession>A0ABQ6F7U8</accession>
<dbReference type="InterPro" id="IPR013762">
    <property type="entry name" value="Integrase-like_cat_sf"/>
</dbReference>
<evidence type="ECO:0000256" key="1">
    <source>
        <dbReference type="ARBA" id="ARBA00008857"/>
    </source>
</evidence>
<reference evidence="6" key="1">
    <citation type="journal article" date="2019" name="Int. J. Syst. Evol. Microbiol.">
        <title>The Global Catalogue of Microorganisms (GCM) 10K type strain sequencing project: providing services to taxonomists for standard genome sequencing and annotation.</title>
        <authorList>
            <consortium name="The Broad Institute Genomics Platform"/>
            <consortium name="The Broad Institute Genome Sequencing Center for Infectious Disease"/>
            <person name="Wu L."/>
            <person name="Ma J."/>
        </authorList>
    </citation>
    <scope>NUCLEOTIDE SEQUENCE [LARGE SCALE GENOMIC DNA]</scope>
    <source>
        <strain evidence="6">NBRC 102407</strain>
    </source>
</reference>